<dbReference type="Gene3D" id="2.170.130.10">
    <property type="entry name" value="TonB-dependent receptor, plug domain"/>
    <property type="match status" value="1"/>
</dbReference>
<keyword evidence="4 10" id="KW-1134">Transmembrane beta strand</keyword>
<evidence type="ECO:0000313" key="16">
    <source>
        <dbReference type="Proteomes" id="UP001226574"/>
    </source>
</evidence>
<dbReference type="Pfam" id="PF00593">
    <property type="entry name" value="TonB_dep_Rec_b-barrel"/>
    <property type="match status" value="1"/>
</dbReference>
<evidence type="ECO:0000256" key="11">
    <source>
        <dbReference type="RuleBase" id="RU003357"/>
    </source>
</evidence>
<dbReference type="InterPro" id="IPR039426">
    <property type="entry name" value="TonB-dep_rcpt-like"/>
</dbReference>
<dbReference type="PANTHER" id="PTHR32552:SF83">
    <property type="entry name" value="BLR3904 PROTEIN"/>
    <property type="match status" value="1"/>
</dbReference>
<keyword evidence="5 10" id="KW-0812">Transmembrane</keyword>
<feature type="chain" id="PRO_5045566724" evidence="12">
    <location>
        <begin position="30"/>
        <end position="727"/>
    </location>
</feature>
<comment type="similarity">
    <text evidence="2 10 11">Belongs to the TonB-dependent receptor family.</text>
</comment>
<dbReference type="EMBL" id="JAVIFY010000006">
    <property type="protein sequence ID" value="MDQ9091823.1"/>
    <property type="molecule type" value="Genomic_DNA"/>
</dbReference>
<feature type="signal peptide" evidence="12">
    <location>
        <begin position="1"/>
        <end position="29"/>
    </location>
</feature>
<dbReference type="InterPro" id="IPR037066">
    <property type="entry name" value="Plug_dom_sf"/>
</dbReference>
<dbReference type="CDD" id="cd01347">
    <property type="entry name" value="ligand_gated_channel"/>
    <property type="match status" value="1"/>
</dbReference>
<dbReference type="PROSITE" id="PS52016">
    <property type="entry name" value="TONB_DEPENDENT_REC_3"/>
    <property type="match status" value="1"/>
</dbReference>
<keyword evidence="16" id="KW-1185">Reference proteome</keyword>
<keyword evidence="12" id="KW-0732">Signal</keyword>
<evidence type="ECO:0000256" key="5">
    <source>
        <dbReference type="ARBA" id="ARBA00022692"/>
    </source>
</evidence>
<dbReference type="InterPro" id="IPR010105">
    <property type="entry name" value="TonB_sidphr_rcpt"/>
</dbReference>
<dbReference type="RefSeq" id="WP_016708383.1">
    <property type="nucleotide sequence ID" value="NZ_JAVIFY010000006.1"/>
</dbReference>
<evidence type="ECO:0000313" key="15">
    <source>
        <dbReference type="EMBL" id="MDQ9091823.1"/>
    </source>
</evidence>
<evidence type="ECO:0000256" key="6">
    <source>
        <dbReference type="ARBA" id="ARBA00023077"/>
    </source>
</evidence>
<evidence type="ECO:0000256" key="9">
    <source>
        <dbReference type="ARBA" id="ARBA00023237"/>
    </source>
</evidence>
<comment type="subcellular location">
    <subcellularLocation>
        <location evidence="1 10">Cell outer membrane</location>
        <topology evidence="1 10">Multi-pass membrane protein</topology>
    </subcellularLocation>
</comment>
<keyword evidence="8 15" id="KW-0675">Receptor</keyword>
<evidence type="ECO:0000259" key="14">
    <source>
        <dbReference type="Pfam" id="PF07715"/>
    </source>
</evidence>
<sequence length="727" mass="79304">MGKMSSKRRTYVKPLAAFVTATLSTWVSAQGAENVQELSVTKATTQSEQSYKVEKSSSIKNTQPLVDTAKSITVINKAVMKDRNVDSLQDALRNVSGISLAAGEGGAPAGDSLSIRGFSAANDIFIDGIRDIAGYDRDTYNVEQIEVAKGPSSAMTGRGSTGGSINLTTKTATLDEFNDVSLRLGTESDYRGQIDSNFKVGETSALRVNALVDEGDVAGRDHVDYEKQAAAISFASGLGTESRFNLNADYQNQDNMSDYGIPWVGSAPVVAELAGSENAAPPVDFDNFYGNVYRDFEDIEAYSATAKYEYDLSQTTMLRAQGRIGSVERKDTVTAPRFIDVSTTTDIRMSDVKNRDTRNELATLQLDLVGEYDFAGVKHNVVAGVELTNETFSRWNVTALVADNLKDEPALNDLYNPDAYLPYSGQYGRDGTSTEAVAKTRAIYAFDTITFNEYWEVTAGLRSEQYDSDYQYDYNDPSLTISTSDTMTSWNASAVYKPSENSSIYFGAGNSYNPSAEGIAVSTRGNASELEPEKSQSYELGTKWNLLDDKLMTTAAIFRTVKTNARVDDPTSDERGVEVLDGEQRVQGLELSATGLITDELSIIGSYTFQDSEVTESTVDGDVGHDLARAPKNSFSVWARYDFSDALAAGFGAQYIGERYNGNSSTSRKADSYVLLDMMLSYQATEQLSIQFNGENLTDEDYEDQLGGGHFIPGQGRYFTLTASYSF</sequence>
<dbReference type="PANTHER" id="PTHR32552">
    <property type="entry name" value="FERRICHROME IRON RECEPTOR-RELATED"/>
    <property type="match status" value="1"/>
</dbReference>
<evidence type="ECO:0000256" key="2">
    <source>
        <dbReference type="ARBA" id="ARBA00009810"/>
    </source>
</evidence>
<keyword evidence="6 11" id="KW-0798">TonB box</keyword>
<reference evidence="15 16" key="1">
    <citation type="submission" date="2023-08" db="EMBL/GenBank/DDBJ databases">
        <title>Pseudoalteromonas haloplanktis LL1 genome.</title>
        <authorList>
            <person name="Wu S."/>
        </authorList>
    </citation>
    <scope>NUCLEOTIDE SEQUENCE [LARGE SCALE GENOMIC DNA]</scope>
    <source>
        <strain evidence="15 16">LL1</strain>
    </source>
</reference>
<evidence type="ECO:0000256" key="12">
    <source>
        <dbReference type="SAM" id="SignalP"/>
    </source>
</evidence>
<dbReference type="Pfam" id="PF07715">
    <property type="entry name" value="Plug"/>
    <property type="match status" value="1"/>
</dbReference>
<dbReference type="SUPFAM" id="SSF56935">
    <property type="entry name" value="Porins"/>
    <property type="match status" value="1"/>
</dbReference>
<evidence type="ECO:0000256" key="3">
    <source>
        <dbReference type="ARBA" id="ARBA00022448"/>
    </source>
</evidence>
<feature type="domain" description="TonB-dependent receptor plug" evidence="14">
    <location>
        <begin position="65"/>
        <end position="163"/>
    </location>
</feature>
<accession>A0ABU1BBB3</accession>
<name>A0ABU1BBB3_PSEHA</name>
<proteinExistence type="inferred from homology"/>
<protein>
    <submittedName>
        <fullName evidence="15">TonB-dependent siderophore receptor</fullName>
    </submittedName>
</protein>
<dbReference type="InterPro" id="IPR000531">
    <property type="entry name" value="Beta-barrel_TonB"/>
</dbReference>
<feature type="domain" description="TonB-dependent receptor-like beta-barrel" evidence="13">
    <location>
        <begin position="236"/>
        <end position="697"/>
    </location>
</feature>
<keyword evidence="7 10" id="KW-0472">Membrane</keyword>
<keyword evidence="3 10" id="KW-0813">Transport</keyword>
<organism evidence="15 16">
    <name type="scientific">Pseudoalteromonas haloplanktis</name>
    <name type="common">Alteromonas haloplanktis</name>
    <dbReference type="NCBI Taxonomy" id="228"/>
    <lineage>
        <taxon>Bacteria</taxon>
        <taxon>Pseudomonadati</taxon>
        <taxon>Pseudomonadota</taxon>
        <taxon>Gammaproteobacteria</taxon>
        <taxon>Alteromonadales</taxon>
        <taxon>Pseudoalteromonadaceae</taxon>
        <taxon>Pseudoalteromonas</taxon>
    </lineage>
</organism>
<dbReference type="InterPro" id="IPR012910">
    <property type="entry name" value="Plug_dom"/>
</dbReference>
<keyword evidence="9 10" id="KW-0998">Cell outer membrane</keyword>
<dbReference type="InterPro" id="IPR036942">
    <property type="entry name" value="Beta-barrel_TonB_sf"/>
</dbReference>
<evidence type="ECO:0000259" key="13">
    <source>
        <dbReference type="Pfam" id="PF00593"/>
    </source>
</evidence>
<evidence type="ECO:0000256" key="8">
    <source>
        <dbReference type="ARBA" id="ARBA00023170"/>
    </source>
</evidence>
<evidence type="ECO:0000256" key="10">
    <source>
        <dbReference type="PROSITE-ProRule" id="PRU01360"/>
    </source>
</evidence>
<evidence type="ECO:0000256" key="4">
    <source>
        <dbReference type="ARBA" id="ARBA00022452"/>
    </source>
</evidence>
<dbReference type="NCBIfam" id="TIGR01783">
    <property type="entry name" value="TonB-siderophor"/>
    <property type="match status" value="1"/>
</dbReference>
<dbReference type="Proteomes" id="UP001226574">
    <property type="component" value="Unassembled WGS sequence"/>
</dbReference>
<evidence type="ECO:0000256" key="7">
    <source>
        <dbReference type="ARBA" id="ARBA00023136"/>
    </source>
</evidence>
<dbReference type="Gene3D" id="2.40.170.20">
    <property type="entry name" value="TonB-dependent receptor, beta-barrel domain"/>
    <property type="match status" value="1"/>
</dbReference>
<comment type="caution">
    <text evidence="15">The sequence shown here is derived from an EMBL/GenBank/DDBJ whole genome shotgun (WGS) entry which is preliminary data.</text>
</comment>
<gene>
    <name evidence="15" type="ORF">RC083_09490</name>
</gene>
<evidence type="ECO:0000256" key="1">
    <source>
        <dbReference type="ARBA" id="ARBA00004571"/>
    </source>
</evidence>